<accession>A0A2K9LNR7</accession>
<dbReference type="EC" id="2.3.1.181" evidence="6 7"/>
<feature type="site" description="Lowers pKa of active site Cys" evidence="6 10">
    <location>
        <position position="141"/>
    </location>
</feature>
<dbReference type="PROSITE" id="PS51733">
    <property type="entry name" value="BPL_LPL_CATALYTIC"/>
    <property type="match status" value="1"/>
</dbReference>
<dbReference type="GO" id="GO:0005737">
    <property type="term" value="C:cytoplasm"/>
    <property type="evidence" value="ECO:0007669"/>
    <property type="project" value="UniProtKB-SubCell"/>
</dbReference>
<feature type="binding site" evidence="6 9">
    <location>
        <begin position="77"/>
        <end position="84"/>
    </location>
    <ligand>
        <name>substrate</name>
    </ligand>
</feature>
<dbReference type="OrthoDB" id="9787061at2"/>
<evidence type="ECO:0000256" key="6">
    <source>
        <dbReference type="HAMAP-Rule" id="MF_00013"/>
    </source>
</evidence>
<evidence type="ECO:0000313" key="12">
    <source>
        <dbReference type="EMBL" id="AUM13877.1"/>
    </source>
</evidence>
<gene>
    <name evidence="6" type="primary">lipB</name>
    <name evidence="12" type="ORF">Kalk_16205</name>
</gene>
<evidence type="ECO:0000256" key="3">
    <source>
        <dbReference type="ARBA" id="ARBA00022679"/>
    </source>
</evidence>
<evidence type="ECO:0000256" key="1">
    <source>
        <dbReference type="ARBA" id="ARBA00004821"/>
    </source>
</evidence>
<dbReference type="Pfam" id="PF21948">
    <property type="entry name" value="LplA-B_cat"/>
    <property type="match status" value="1"/>
</dbReference>
<dbReference type="Gene3D" id="3.30.930.10">
    <property type="entry name" value="Bira Bifunctional Protein, Domain 2"/>
    <property type="match status" value="1"/>
</dbReference>
<comment type="miscellaneous">
    <text evidence="6">In the reaction, the free carboxyl group of octanoic acid is attached via an amide linkage to the epsilon-amino group of a specific lysine residue of lipoyl domains of lipoate-dependent enzymes.</text>
</comment>
<dbReference type="InterPro" id="IPR045864">
    <property type="entry name" value="aa-tRNA-synth_II/BPL/LPL"/>
</dbReference>
<dbReference type="PANTHER" id="PTHR10993">
    <property type="entry name" value="OCTANOYLTRANSFERASE"/>
    <property type="match status" value="1"/>
</dbReference>
<dbReference type="CDD" id="cd16444">
    <property type="entry name" value="LipB"/>
    <property type="match status" value="1"/>
</dbReference>
<dbReference type="InterPro" id="IPR020605">
    <property type="entry name" value="Octanoyltransferase_CS"/>
</dbReference>
<keyword evidence="2 6" id="KW-0963">Cytoplasm</keyword>
<keyword evidence="3 6" id="KW-0808">Transferase</keyword>
<keyword evidence="4 6" id="KW-0012">Acyltransferase</keyword>
<keyword evidence="13" id="KW-1185">Reference proteome</keyword>
<dbReference type="UniPathway" id="UPA00538">
    <property type="reaction ID" value="UER00592"/>
</dbReference>
<organism evidence="12 13">
    <name type="scientific">Ketobacter alkanivorans</name>
    <dbReference type="NCBI Taxonomy" id="1917421"/>
    <lineage>
        <taxon>Bacteria</taxon>
        <taxon>Pseudomonadati</taxon>
        <taxon>Pseudomonadota</taxon>
        <taxon>Gammaproteobacteria</taxon>
        <taxon>Pseudomonadales</taxon>
        <taxon>Ketobacteraceae</taxon>
        <taxon>Ketobacter</taxon>
    </lineage>
</organism>
<dbReference type="GO" id="GO:0033819">
    <property type="term" value="F:lipoyl(octanoyl) transferase activity"/>
    <property type="evidence" value="ECO:0007669"/>
    <property type="project" value="UniProtKB-EC"/>
</dbReference>
<evidence type="ECO:0000256" key="5">
    <source>
        <dbReference type="ARBA" id="ARBA00024732"/>
    </source>
</evidence>
<dbReference type="SUPFAM" id="SSF55681">
    <property type="entry name" value="Class II aaRS and biotin synthetases"/>
    <property type="match status" value="1"/>
</dbReference>
<feature type="domain" description="BPL/LPL catalytic" evidence="11">
    <location>
        <begin position="38"/>
        <end position="213"/>
    </location>
</feature>
<feature type="active site" description="Acyl-thioester intermediate" evidence="6 8">
    <location>
        <position position="175"/>
    </location>
</feature>
<sequence length="224" mass="24910">MSDLKGEAGETLILRDLGTVDYTDTWHAMKDFTEQRNEQTPDEIWLLQHPRVFTQGQAGKAEHVLAPGDIPVIQVDRGGQVTYHGPGQLVGYLMIDLRRMGIGARDLVSRIENAIVATLAELNIESAPRPDAPGVYSGGKKIASLGLRIRHGRSFHGLALNIDMDLEPFQRINPCGYQGMEMTQVRNFADQPDFRHISSRMAHHLQQQLGYTSCHHATGFETAV</sequence>
<evidence type="ECO:0000256" key="10">
    <source>
        <dbReference type="PIRSR" id="PIRSR016262-3"/>
    </source>
</evidence>
<evidence type="ECO:0000256" key="4">
    <source>
        <dbReference type="ARBA" id="ARBA00023315"/>
    </source>
</evidence>
<comment type="subcellular location">
    <subcellularLocation>
        <location evidence="6">Cytoplasm</location>
    </subcellularLocation>
</comment>
<comment type="function">
    <text evidence="5 6 7">Catalyzes the transfer of endogenously produced octanoic acid from octanoyl-acyl-carrier-protein onto the lipoyl domains of lipoate-dependent enzymes. Lipoyl-ACP can also act as a substrate although octanoyl-ACP is likely to be the physiological substrate.</text>
</comment>
<evidence type="ECO:0000313" key="13">
    <source>
        <dbReference type="Proteomes" id="UP000235116"/>
    </source>
</evidence>
<name>A0A2K9LNR7_9GAMM</name>
<protein>
    <recommendedName>
        <fullName evidence="6 7">Octanoyltransferase</fullName>
        <ecNumber evidence="6 7">2.3.1.181</ecNumber>
    </recommendedName>
    <alternativeName>
        <fullName evidence="6">Lipoate-protein ligase B</fullName>
    </alternativeName>
    <alternativeName>
        <fullName evidence="6">Lipoyl/octanoyl transferase</fullName>
    </alternativeName>
    <alternativeName>
        <fullName evidence="6">Octanoyl-[acyl-carrier-protein]-protein N-octanoyltransferase</fullName>
    </alternativeName>
</protein>
<comment type="similarity">
    <text evidence="6 7">Belongs to the LipB family.</text>
</comment>
<dbReference type="HAMAP" id="MF_00013">
    <property type="entry name" value="LipB"/>
    <property type="match status" value="1"/>
</dbReference>
<dbReference type="PANTHER" id="PTHR10993:SF7">
    <property type="entry name" value="LIPOYLTRANSFERASE 2, MITOCHONDRIAL-RELATED"/>
    <property type="match status" value="1"/>
</dbReference>
<dbReference type="InterPro" id="IPR004143">
    <property type="entry name" value="BPL_LPL_catalytic"/>
</dbReference>
<reference evidence="13" key="1">
    <citation type="submission" date="2017-08" db="EMBL/GenBank/DDBJ databases">
        <title>Direct submision.</title>
        <authorList>
            <person name="Kim S.-J."/>
            <person name="Rhee S.-K."/>
        </authorList>
    </citation>
    <scope>NUCLEOTIDE SEQUENCE [LARGE SCALE GENOMIC DNA]</scope>
    <source>
        <strain evidence="13">GI5</strain>
    </source>
</reference>
<evidence type="ECO:0000256" key="2">
    <source>
        <dbReference type="ARBA" id="ARBA00022490"/>
    </source>
</evidence>
<proteinExistence type="inferred from homology"/>
<evidence type="ECO:0000256" key="7">
    <source>
        <dbReference type="PIRNR" id="PIRNR016262"/>
    </source>
</evidence>
<feature type="binding site" evidence="6 9">
    <location>
        <begin position="144"/>
        <end position="146"/>
    </location>
    <ligand>
        <name>substrate</name>
    </ligand>
</feature>
<dbReference type="NCBIfam" id="NF010922">
    <property type="entry name" value="PRK14342.1"/>
    <property type="match status" value="1"/>
</dbReference>
<dbReference type="FunFam" id="3.30.930.10:FF:000020">
    <property type="entry name" value="Octanoyltransferase"/>
    <property type="match status" value="1"/>
</dbReference>
<comment type="pathway">
    <text evidence="1 6 7">Protein modification; protein lipoylation via endogenous pathway; protein N(6)-(lipoyl)lysine from octanoyl-[acyl-carrier-protein]: step 1/2.</text>
</comment>
<dbReference type="Proteomes" id="UP000235116">
    <property type="component" value="Chromosome"/>
</dbReference>
<dbReference type="RefSeq" id="WP_101895252.1">
    <property type="nucleotide sequence ID" value="NZ_CP022684.1"/>
</dbReference>
<dbReference type="EMBL" id="CP022684">
    <property type="protein sequence ID" value="AUM13877.1"/>
    <property type="molecule type" value="Genomic_DNA"/>
</dbReference>
<evidence type="ECO:0000259" key="11">
    <source>
        <dbReference type="PROSITE" id="PS51733"/>
    </source>
</evidence>
<dbReference type="KEGG" id="kak:Kalk_16205"/>
<evidence type="ECO:0000256" key="9">
    <source>
        <dbReference type="PIRSR" id="PIRSR016262-2"/>
    </source>
</evidence>
<dbReference type="PROSITE" id="PS01313">
    <property type="entry name" value="LIPB"/>
    <property type="match status" value="1"/>
</dbReference>
<dbReference type="NCBIfam" id="TIGR00214">
    <property type="entry name" value="lipB"/>
    <property type="match status" value="1"/>
</dbReference>
<comment type="catalytic activity">
    <reaction evidence="6 7">
        <text>octanoyl-[ACP] + L-lysyl-[protein] = N(6)-octanoyl-L-lysyl-[protein] + holo-[ACP] + H(+)</text>
        <dbReference type="Rhea" id="RHEA:17665"/>
        <dbReference type="Rhea" id="RHEA-COMP:9636"/>
        <dbReference type="Rhea" id="RHEA-COMP:9685"/>
        <dbReference type="Rhea" id="RHEA-COMP:9752"/>
        <dbReference type="Rhea" id="RHEA-COMP:9928"/>
        <dbReference type="ChEBI" id="CHEBI:15378"/>
        <dbReference type="ChEBI" id="CHEBI:29969"/>
        <dbReference type="ChEBI" id="CHEBI:64479"/>
        <dbReference type="ChEBI" id="CHEBI:78463"/>
        <dbReference type="ChEBI" id="CHEBI:78809"/>
        <dbReference type="EC" id="2.3.1.181"/>
    </reaction>
</comment>
<dbReference type="GO" id="GO:0009249">
    <property type="term" value="P:protein lipoylation"/>
    <property type="evidence" value="ECO:0007669"/>
    <property type="project" value="InterPro"/>
</dbReference>
<dbReference type="InterPro" id="IPR000544">
    <property type="entry name" value="Octanoyltransferase"/>
</dbReference>
<dbReference type="PIRSF" id="PIRSF016262">
    <property type="entry name" value="LPLase"/>
    <property type="match status" value="1"/>
</dbReference>
<dbReference type="AlphaFoldDB" id="A0A2K9LNR7"/>
<feature type="binding site" evidence="6 9">
    <location>
        <begin position="157"/>
        <end position="159"/>
    </location>
    <ligand>
        <name>substrate</name>
    </ligand>
</feature>
<evidence type="ECO:0000256" key="8">
    <source>
        <dbReference type="PIRSR" id="PIRSR016262-1"/>
    </source>
</evidence>